<dbReference type="AlphaFoldDB" id="F9XGF0"/>
<gene>
    <name evidence="1" type="ORF">MYCGRDRAFT_94230</name>
</gene>
<sequence length="240" mass="25951">MVFRDADGNVRVARPTVEESMAACAAIGDGCGSRLCCDGTHFNGPEGPSARVEKELMYFTRWCWPEQTKAAPYMFAVSGGLELISPNPRVFVFKNVAFRGPRDVAKILGKLGGQQFRGWHSFCGIYEDDDESSKHVLARPSHIEIDCGNPFTNIPGDVFNATAALYDPPGRYVDEIGGWVTDCHAAVPSVALRIDGVDMWFEKKALLGSPISLKSGPDYCMLGLQPDNGSGLGSAGATWL</sequence>
<dbReference type="Proteomes" id="UP000008062">
    <property type="component" value="Chromosome 7"/>
</dbReference>
<dbReference type="KEGG" id="ztr:MYCGRDRAFT_94230"/>
<organism evidence="1 2">
    <name type="scientific">Zymoseptoria tritici (strain CBS 115943 / IPO323)</name>
    <name type="common">Speckled leaf blotch fungus</name>
    <name type="synonym">Septoria tritici</name>
    <dbReference type="NCBI Taxonomy" id="336722"/>
    <lineage>
        <taxon>Eukaryota</taxon>
        <taxon>Fungi</taxon>
        <taxon>Dikarya</taxon>
        <taxon>Ascomycota</taxon>
        <taxon>Pezizomycotina</taxon>
        <taxon>Dothideomycetes</taxon>
        <taxon>Dothideomycetidae</taxon>
        <taxon>Mycosphaerellales</taxon>
        <taxon>Mycosphaerellaceae</taxon>
        <taxon>Zymoseptoria</taxon>
    </lineage>
</organism>
<dbReference type="InterPro" id="IPR021109">
    <property type="entry name" value="Peptidase_aspartic_dom_sf"/>
</dbReference>
<dbReference type="GeneID" id="13401132"/>
<evidence type="ECO:0000313" key="2">
    <source>
        <dbReference type="Proteomes" id="UP000008062"/>
    </source>
</evidence>
<name>F9XGF0_ZYMTI</name>
<dbReference type="OrthoDB" id="15189at2759"/>
<reference evidence="1 2" key="1">
    <citation type="journal article" date="2011" name="PLoS Genet.">
        <title>Finished genome of the fungal wheat pathogen Mycosphaerella graminicola reveals dispensome structure, chromosome plasticity, and stealth pathogenesis.</title>
        <authorList>
            <person name="Goodwin S.B."/>
            <person name="Ben M'barek S."/>
            <person name="Dhillon B."/>
            <person name="Wittenberg A.H.J."/>
            <person name="Crane C.F."/>
            <person name="Hane J.K."/>
            <person name="Foster A.J."/>
            <person name="Van der Lee T.A.J."/>
            <person name="Grimwood J."/>
            <person name="Aerts A."/>
            <person name="Antoniw J."/>
            <person name="Bailey A."/>
            <person name="Bluhm B."/>
            <person name="Bowler J."/>
            <person name="Bristow J."/>
            <person name="van der Burgt A."/>
            <person name="Canto-Canche B."/>
            <person name="Churchill A.C.L."/>
            <person name="Conde-Ferraez L."/>
            <person name="Cools H.J."/>
            <person name="Coutinho P.M."/>
            <person name="Csukai M."/>
            <person name="Dehal P."/>
            <person name="De Wit P."/>
            <person name="Donzelli B."/>
            <person name="van de Geest H.C."/>
            <person name="van Ham R.C.H.J."/>
            <person name="Hammond-Kosack K.E."/>
            <person name="Henrissat B."/>
            <person name="Kilian A."/>
            <person name="Kobayashi A.K."/>
            <person name="Koopmann E."/>
            <person name="Kourmpetis Y."/>
            <person name="Kuzniar A."/>
            <person name="Lindquist E."/>
            <person name="Lombard V."/>
            <person name="Maliepaard C."/>
            <person name="Martins N."/>
            <person name="Mehrabi R."/>
            <person name="Nap J.P.H."/>
            <person name="Ponomarenko A."/>
            <person name="Rudd J.J."/>
            <person name="Salamov A."/>
            <person name="Schmutz J."/>
            <person name="Schouten H.J."/>
            <person name="Shapiro H."/>
            <person name="Stergiopoulos I."/>
            <person name="Torriani S.F.F."/>
            <person name="Tu H."/>
            <person name="de Vries R.P."/>
            <person name="Waalwijk C."/>
            <person name="Ware S.B."/>
            <person name="Wiebenga A."/>
            <person name="Zwiers L.-H."/>
            <person name="Oliver R.P."/>
            <person name="Grigoriev I.V."/>
            <person name="Kema G.H.J."/>
        </authorList>
    </citation>
    <scope>NUCLEOTIDE SEQUENCE [LARGE SCALE GENOMIC DNA]</scope>
    <source>
        <strain evidence="2">CBS 115943 / IPO323</strain>
    </source>
</reference>
<dbReference type="HOGENOM" id="CLU_1157193_0_0_1"/>
<dbReference type="SUPFAM" id="SSF50630">
    <property type="entry name" value="Acid proteases"/>
    <property type="match status" value="1"/>
</dbReference>
<dbReference type="Gene3D" id="2.40.70.10">
    <property type="entry name" value="Acid Proteases"/>
    <property type="match status" value="1"/>
</dbReference>
<proteinExistence type="predicted"/>
<protein>
    <submittedName>
        <fullName evidence="1">Uncharacterized protein</fullName>
    </submittedName>
</protein>
<evidence type="ECO:0000313" key="1">
    <source>
        <dbReference type="EMBL" id="EGP85548.1"/>
    </source>
</evidence>
<dbReference type="InParanoid" id="F9XGF0"/>
<accession>F9XGF0</accession>
<keyword evidence="2" id="KW-1185">Reference proteome</keyword>
<dbReference type="RefSeq" id="XP_003850572.1">
    <property type="nucleotide sequence ID" value="XM_003850524.1"/>
</dbReference>
<dbReference type="EMBL" id="CM001202">
    <property type="protein sequence ID" value="EGP85548.1"/>
    <property type="molecule type" value="Genomic_DNA"/>
</dbReference>